<proteinExistence type="predicted"/>
<dbReference type="SUPFAM" id="SSF46785">
    <property type="entry name" value="Winged helix' DNA-binding domain"/>
    <property type="match status" value="1"/>
</dbReference>
<keyword evidence="1" id="KW-0547">Nucleotide-binding</keyword>
<evidence type="ECO:0000256" key="4">
    <source>
        <dbReference type="ARBA" id="ARBA00022840"/>
    </source>
</evidence>
<dbReference type="OrthoDB" id="9807155at2"/>
<dbReference type="EMBL" id="WXEY01000017">
    <property type="protein sequence ID" value="MZP30703.1"/>
    <property type="molecule type" value="Genomic_DNA"/>
</dbReference>
<evidence type="ECO:0000256" key="2">
    <source>
        <dbReference type="ARBA" id="ARBA00022801"/>
    </source>
</evidence>
<dbReference type="PANTHER" id="PTHR47961:SF10">
    <property type="entry name" value="ATP-DEPENDENT DNA HELICASE HEL308"/>
    <property type="match status" value="1"/>
</dbReference>
<protein>
    <recommendedName>
        <fullName evidence="5">Helicase C-terminal domain-containing protein</fullName>
    </recommendedName>
</protein>
<dbReference type="PANTHER" id="PTHR47961">
    <property type="entry name" value="DNA POLYMERASE THETA, PUTATIVE (AFU_ORTHOLOGUE AFUA_1G05260)-RELATED"/>
    <property type="match status" value="1"/>
</dbReference>
<dbReference type="Gene3D" id="1.10.3380.30">
    <property type="match status" value="1"/>
</dbReference>
<dbReference type="Proteomes" id="UP000463470">
    <property type="component" value="Unassembled WGS sequence"/>
</dbReference>
<dbReference type="PROSITE" id="PS51194">
    <property type="entry name" value="HELICASE_CTER"/>
    <property type="match status" value="1"/>
</dbReference>
<dbReference type="Gene3D" id="3.40.50.300">
    <property type="entry name" value="P-loop containing nucleotide triphosphate hydrolases"/>
    <property type="match status" value="1"/>
</dbReference>
<sequence length="769" mass="87027">MDKGRGGSLELLLTKIKLSFGSKQVIALSAVLDQLNGFDNWLGLDVVSDKKRPVEIRQGVVGPKGIYNYREWNSRQAGTEQFPGNSLLSIVSHLLSQNEQLIIIRNSVRATVETAIELSDNFTELKAASSTIKLLSNAPDTETRDGLLKTLRQSIAFHHADCELNERRAVEEGFRNGEIRIIVATTTLSMGVNLPSKTVILADNSKWVSVKGKLQLVNWSVSEVRNILGRAGRLGSTVEQNQNFGRGILIANNQHEVIQLQTAYLYAPLEPLKSSLENKDITLRVLDVVATGFAGTELDIISFMFNTFAARNWDNPESKRQIEELIHRGIATCLEYGLFERDSLNNIVATNLGKVCAAKQITIRTFSILKQFVDRIETEEQISENIFDMLYTVSNAEEVRDANYRGVYWDRKERNALAVLKVRELLSTGELPEEYSRRLTGISYLTEEQTKCFTIAILAKELLLTNILSKVNRKNFMLINANVRDICLNLRWILDALTGIAGILKPQISSYIEMVSNCISHRVPLSCRFLNSIRVELCRDEKIKLVEAGYTSEDDFLDKTGSDFRGIINPSRADEIIEEVLTKRKRNFEFWEKDHKRRLSKIGTDLSNIIKLYQSTGLELETVIEELFETGFSNCTVTRIHDQRKGEPDLLMMFPNGQKITIQVTAKENFKNFVDSKKAGDVIPQSARFHPDGFMCLGRPDFQDLAIEQAFHQSKDNNFKLIPMYLLAELYVRSLERRLTPDVVAEFLLNAKGYLSVNDIDIQLGKALQ</sequence>
<dbReference type="InterPro" id="IPR036390">
    <property type="entry name" value="WH_DNA-bd_sf"/>
</dbReference>
<dbReference type="GO" id="GO:0005524">
    <property type="term" value="F:ATP binding"/>
    <property type="evidence" value="ECO:0007669"/>
    <property type="project" value="UniProtKB-KW"/>
</dbReference>
<evidence type="ECO:0000259" key="5">
    <source>
        <dbReference type="PROSITE" id="PS51194"/>
    </source>
</evidence>
<dbReference type="AlphaFoldDB" id="A0A845L369"/>
<dbReference type="InterPro" id="IPR001650">
    <property type="entry name" value="Helicase_C-like"/>
</dbReference>
<dbReference type="SUPFAM" id="SSF52540">
    <property type="entry name" value="P-loop containing nucleoside triphosphate hydrolases"/>
    <property type="match status" value="1"/>
</dbReference>
<dbReference type="GO" id="GO:0004386">
    <property type="term" value="F:helicase activity"/>
    <property type="evidence" value="ECO:0007669"/>
    <property type="project" value="UniProtKB-KW"/>
</dbReference>
<dbReference type="SMART" id="SM00490">
    <property type="entry name" value="HELICc"/>
    <property type="match status" value="1"/>
</dbReference>
<name>A0A845L369_9FIRM</name>
<dbReference type="Pfam" id="PF00271">
    <property type="entry name" value="Helicase_C"/>
    <property type="match status" value="1"/>
</dbReference>
<accession>A0A845L369</accession>
<keyword evidence="3" id="KW-0347">Helicase</keyword>
<reference evidence="6 7" key="1">
    <citation type="submission" date="2020-01" db="EMBL/GenBank/DDBJ databases">
        <title>Whole-genome sequence of Heliobacterium undosum DSM 13378.</title>
        <authorList>
            <person name="Kyndt J.A."/>
            <person name="Meyer T.E."/>
        </authorList>
    </citation>
    <scope>NUCLEOTIDE SEQUENCE [LARGE SCALE GENOMIC DNA]</scope>
    <source>
        <strain evidence="6 7">DSM 13378</strain>
    </source>
</reference>
<keyword evidence="4" id="KW-0067">ATP-binding</keyword>
<feature type="domain" description="Helicase C-terminal" evidence="5">
    <location>
        <begin position="117"/>
        <end position="287"/>
    </location>
</feature>
<evidence type="ECO:0000313" key="7">
    <source>
        <dbReference type="Proteomes" id="UP000463470"/>
    </source>
</evidence>
<evidence type="ECO:0000256" key="1">
    <source>
        <dbReference type="ARBA" id="ARBA00022741"/>
    </source>
</evidence>
<dbReference type="InterPro" id="IPR050474">
    <property type="entry name" value="Hel308_SKI2-like"/>
</dbReference>
<dbReference type="GO" id="GO:0016787">
    <property type="term" value="F:hydrolase activity"/>
    <property type="evidence" value="ECO:0007669"/>
    <property type="project" value="UniProtKB-KW"/>
</dbReference>
<evidence type="ECO:0000256" key="3">
    <source>
        <dbReference type="ARBA" id="ARBA00022806"/>
    </source>
</evidence>
<evidence type="ECO:0000313" key="6">
    <source>
        <dbReference type="EMBL" id="MZP30703.1"/>
    </source>
</evidence>
<keyword evidence="7" id="KW-1185">Reference proteome</keyword>
<gene>
    <name evidence="6" type="ORF">GTO91_13370</name>
</gene>
<comment type="caution">
    <text evidence="6">The sequence shown here is derived from an EMBL/GenBank/DDBJ whole genome shotgun (WGS) entry which is preliminary data.</text>
</comment>
<organism evidence="6 7">
    <name type="scientific">Heliomicrobium undosum</name>
    <dbReference type="NCBI Taxonomy" id="121734"/>
    <lineage>
        <taxon>Bacteria</taxon>
        <taxon>Bacillati</taxon>
        <taxon>Bacillota</taxon>
        <taxon>Clostridia</taxon>
        <taxon>Eubacteriales</taxon>
        <taxon>Heliobacteriaceae</taxon>
        <taxon>Heliomicrobium</taxon>
    </lineage>
</organism>
<keyword evidence="2" id="KW-0378">Hydrolase</keyword>
<dbReference type="InterPro" id="IPR027417">
    <property type="entry name" value="P-loop_NTPase"/>
</dbReference>